<dbReference type="InterPro" id="IPR043130">
    <property type="entry name" value="CDP-OH_PTrfase_TM_dom"/>
</dbReference>
<dbReference type="GO" id="GO:0016780">
    <property type="term" value="F:phosphotransferase activity, for other substituted phosphate groups"/>
    <property type="evidence" value="ECO:0007669"/>
    <property type="project" value="InterPro"/>
</dbReference>
<dbReference type="OrthoDB" id="1034332at2"/>
<keyword evidence="1" id="KW-0812">Transmembrane</keyword>
<name>A0A318IWY5_9BURK</name>
<reference evidence="2 3" key="1">
    <citation type="submission" date="2018-05" db="EMBL/GenBank/DDBJ databases">
        <title>Genomic Encyclopedia of Type Strains, Phase IV (KMG-IV): sequencing the most valuable type-strain genomes for metagenomic binning, comparative biology and taxonomic classification.</title>
        <authorList>
            <person name="Goeker M."/>
        </authorList>
    </citation>
    <scope>NUCLEOTIDE SEQUENCE [LARGE SCALE GENOMIC DNA]</scope>
    <source>
        <strain evidence="2 3">DSM 19792</strain>
    </source>
</reference>
<keyword evidence="1" id="KW-0472">Membrane</keyword>
<protein>
    <submittedName>
        <fullName evidence="2">CDP-diacylglycerol--glycerol-3-phosphate 3-phosphatidyltransferase</fullName>
    </submittedName>
</protein>
<dbReference type="EMBL" id="QJKB01000010">
    <property type="protein sequence ID" value="PXX39734.1"/>
    <property type="molecule type" value="Genomic_DNA"/>
</dbReference>
<feature type="transmembrane region" description="Helical" evidence="1">
    <location>
        <begin position="33"/>
        <end position="50"/>
    </location>
</feature>
<dbReference type="Proteomes" id="UP000247792">
    <property type="component" value="Unassembled WGS sequence"/>
</dbReference>
<feature type="transmembrane region" description="Helical" evidence="1">
    <location>
        <begin position="114"/>
        <end position="139"/>
    </location>
</feature>
<proteinExistence type="predicted"/>
<comment type="caution">
    <text evidence="2">The sequence shown here is derived from an EMBL/GenBank/DDBJ whole genome shotgun (WGS) entry which is preliminary data.</text>
</comment>
<keyword evidence="2" id="KW-0808">Transferase</keyword>
<evidence type="ECO:0000313" key="3">
    <source>
        <dbReference type="Proteomes" id="UP000247792"/>
    </source>
</evidence>
<gene>
    <name evidence="2" type="ORF">DFR42_110100</name>
</gene>
<dbReference type="InterPro" id="IPR000462">
    <property type="entry name" value="CDP-OH_P_trans"/>
</dbReference>
<dbReference type="Gene3D" id="1.20.120.1760">
    <property type="match status" value="1"/>
</dbReference>
<organism evidence="2 3">
    <name type="scientific">Undibacterium pigrum</name>
    <dbReference type="NCBI Taxonomy" id="401470"/>
    <lineage>
        <taxon>Bacteria</taxon>
        <taxon>Pseudomonadati</taxon>
        <taxon>Pseudomonadota</taxon>
        <taxon>Betaproteobacteria</taxon>
        <taxon>Burkholderiales</taxon>
        <taxon>Oxalobacteraceae</taxon>
        <taxon>Undibacterium</taxon>
    </lineage>
</organism>
<feature type="transmembrane region" description="Helical" evidence="1">
    <location>
        <begin position="160"/>
        <end position="190"/>
    </location>
</feature>
<evidence type="ECO:0000256" key="1">
    <source>
        <dbReference type="SAM" id="Phobius"/>
    </source>
</evidence>
<dbReference type="RefSeq" id="WP_110257391.1">
    <property type="nucleotide sequence ID" value="NZ_QJKB01000010.1"/>
</dbReference>
<accession>A0A318IWY5</accession>
<sequence>MSFSIYQLKPRFQQLLQPLLAGLAKRHITPNQVTLLAMFLSISYGIALACSPQSKGLWLGLPVFMFVRMALNAIDGMLANFTQQKTAFGAILNEVGDQVSDAALVLPFALVTGIQVPLLIAVAMLALLTEFAGVAALLAGSKRRFDGPMGKSDRAFAFGLLALLVAFQLPAIWLNAVLTIVLLLLFWTLFNRIKRALPHHAAPPTP</sequence>
<dbReference type="Pfam" id="PF01066">
    <property type="entry name" value="CDP-OH_P_transf"/>
    <property type="match status" value="1"/>
</dbReference>
<keyword evidence="1" id="KW-1133">Transmembrane helix</keyword>
<dbReference type="AlphaFoldDB" id="A0A318IWY5"/>
<evidence type="ECO:0000313" key="2">
    <source>
        <dbReference type="EMBL" id="PXX39734.1"/>
    </source>
</evidence>
<dbReference type="GO" id="GO:0016020">
    <property type="term" value="C:membrane"/>
    <property type="evidence" value="ECO:0007669"/>
    <property type="project" value="InterPro"/>
</dbReference>
<keyword evidence="3" id="KW-1185">Reference proteome</keyword>
<dbReference type="GO" id="GO:0008654">
    <property type="term" value="P:phospholipid biosynthetic process"/>
    <property type="evidence" value="ECO:0007669"/>
    <property type="project" value="InterPro"/>
</dbReference>
<feature type="transmembrane region" description="Helical" evidence="1">
    <location>
        <begin position="57"/>
        <end position="74"/>
    </location>
</feature>